<evidence type="ECO:0000256" key="1">
    <source>
        <dbReference type="ARBA" id="ARBA00007665"/>
    </source>
</evidence>
<evidence type="ECO:0000259" key="3">
    <source>
        <dbReference type="Pfam" id="PF09186"/>
    </source>
</evidence>
<feature type="domain" description="UPF0029" evidence="3">
    <location>
        <begin position="148"/>
        <end position="195"/>
    </location>
</feature>
<comment type="caution">
    <text evidence="4">The sequence shown here is derived from an EMBL/GenBank/DDBJ whole genome shotgun (WGS) entry which is preliminary data.</text>
</comment>
<name>A0AAW6T6Y5_9MICO</name>
<comment type="similarity">
    <text evidence="1">Belongs to the IMPACT family.</text>
</comment>
<dbReference type="InterPro" id="IPR020569">
    <property type="entry name" value="UPF0029_Impact_CS"/>
</dbReference>
<sequence length="217" mass="22934">MAGWTLRGGVGAHVDTEIEVRRSRFITRLERVDTEEAARDAIQRVRKRYPDARHHCTAFVVGADQTNQVRRSNDDGEPSGTAGAPMLDTLTGAALVDCVAVVTRYFGGVLLGTGGLTRAYSDAVSSAIEQASTAPGFVRRVLRSRFALELPHADAGRVEAELRSRDIDVLGAQYGAAVTLSLAGDEDELASLVAAATGGGGILVPQGNEWVDEEGGD</sequence>
<accession>A0AAW6T6Y5</accession>
<evidence type="ECO:0000313" key="5">
    <source>
        <dbReference type="Proteomes" id="UP001321506"/>
    </source>
</evidence>
<protein>
    <submittedName>
        <fullName evidence="4">YigZ family protein</fullName>
    </submittedName>
</protein>
<dbReference type="InterPro" id="IPR020568">
    <property type="entry name" value="Ribosomal_Su5_D2-typ_SF"/>
</dbReference>
<reference evidence="4 5" key="1">
    <citation type="submission" date="2023-04" db="EMBL/GenBank/DDBJ databases">
        <title>Klugiella caeni sp. nov. isolated from the sludge of biochemical tank.</title>
        <authorList>
            <person name="Geng K."/>
        </authorList>
    </citation>
    <scope>NUCLEOTIDE SEQUENCE [LARGE SCALE GENOMIC DNA]</scope>
    <source>
        <strain evidence="4 5">YN-L-19</strain>
    </source>
</reference>
<dbReference type="Pfam" id="PF09186">
    <property type="entry name" value="DUF1949"/>
    <property type="match status" value="1"/>
</dbReference>
<dbReference type="AlphaFoldDB" id="A0AAW6T6Y5"/>
<dbReference type="InterPro" id="IPR001498">
    <property type="entry name" value="Impact_N"/>
</dbReference>
<dbReference type="PROSITE" id="PS00910">
    <property type="entry name" value="UPF0029"/>
    <property type="match status" value="1"/>
</dbReference>
<dbReference type="InterPro" id="IPR023582">
    <property type="entry name" value="Impact"/>
</dbReference>
<gene>
    <name evidence="4" type="ORF">QF206_11510</name>
</gene>
<dbReference type="Gene3D" id="3.30.230.30">
    <property type="entry name" value="Impact, N-terminal domain"/>
    <property type="match status" value="1"/>
</dbReference>
<dbReference type="GO" id="GO:0006446">
    <property type="term" value="P:regulation of translational initiation"/>
    <property type="evidence" value="ECO:0007669"/>
    <property type="project" value="TreeGrafter"/>
</dbReference>
<dbReference type="PANTHER" id="PTHR16301:SF20">
    <property type="entry name" value="IMPACT FAMILY MEMBER YIGZ"/>
    <property type="match status" value="1"/>
</dbReference>
<dbReference type="PANTHER" id="PTHR16301">
    <property type="entry name" value="IMPACT-RELATED"/>
    <property type="match status" value="1"/>
</dbReference>
<dbReference type="InterPro" id="IPR036956">
    <property type="entry name" value="Impact_N_sf"/>
</dbReference>
<proteinExistence type="inferred from homology"/>
<dbReference type="SUPFAM" id="SSF54211">
    <property type="entry name" value="Ribosomal protein S5 domain 2-like"/>
    <property type="match status" value="1"/>
</dbReference>
<dbReference type="InterPro" id="IPR015269">
    <property type="entry name" value="UPF0029_Impact_C"/>
</dbReference>
<dbReference type="Proteomes" id="UP001321506">
    <property type="component" value="Unassembled WGS sequence"/>
</dbReference>
<dbReference type="GO" id="GO:0005737">
    <property type="term" value="C:cytoplasm"/>
    <property type="evidence" value="ECO:0007669"/>
    <property type="project" value="TreeGrafter"/>
</dbReference>
<evidence type="ECO:0000313" key="4">
    <source>
        <dbReference type="EMBL" id="MDI2099591.1"/>
    </source>
</evidence>
<feature type="domain" description="Impact N-terminal" evidence="2">
    <location>
        <begin position="21"/>
        <end position="128"/>
    </location>
</feature>
<keyword evidence="5" id="KW-1185">Reference proteome</keyword>
<dbReference type="RefSeq" id="WP_281489379.1">
    <property type="nucleotide sequence ID" value="NZ_CP159582.1"/>
</dbReference>
<dbReference type="EMBL" id="JASATX010000005">
    <property type="protein sequence ID" value="MDI2099591.1"/>
    <property type="molecule type" value="Genomic_DNA"/>
</dbReference>
<organism evidence="4 5">
    <name type="scientific">Ruicaihuangia caeni</name>
    <dbReference type="NCBI Taxonomy" id="3042517"/>
    <lineage>
        <taxon>Bacteria</taxon>
        <taxon>Bacillati</taxon>
        <taxon>Actinomycetota</taxon>
        <taxon>Actinomycetes</taxon>
        <taxon>Micrococcales</taxon>
        <taxon>Microbacteriaceae</taxon>
        <taxon>Ruicaihuangia</taxon>
    </lineage>
</organism>
<dbReference type="Pfam" id="PF01205">
    <property type="entry name" value="Impact_N"/>
    <property type="match status" value="1"/>
</dbReference>
<evidence type="ECO:0000259" key="2">
    <source>
        <dbReference type="Pfam" id="PF01205"/>
    </source>
</evidence>